<keyword evidence="2" id="KW-0496">Mitochondrion</keyword>
<sequence length="332" mass="38701">MFIHKNTGHKYVGSSNLLKRRMDYYFKGDFPLTGKFLPLFHKEGLKAFKLIIFKLDSNKFSSQDALILEQFHLLNKEFNLNTLRVVNAGSSKGDPVYVYDLTCSTLYYRAKSKIELKRVLKIHTETSKKFVDSNLPYLNKFLLLSYPIPTASISNISIEELLGLMQKERQNMYTLGTRRSIHVELEIKEGNTFVDSVGHTLNFDSLTSCIEYLRKLGLTIKRDTLTRYIKKGKVFHNFLCKYSDKALPDNFEQVGLIIDEYLKLKVDKDSLKVNKKNKPILVKGENFEKEFESILSAINYFETSLNIRLDRKTLYLRLKDGGIYKSYYFSYK</sequence>
<evidence type="ECO:0000313" key="2">
    <source>
        <dbReference type="EMBL" id="AMX22278.1"/>
    </source>
</evidence>
<dbReference type="EMBL" id="KT428651">
    <property type="protein sequence ID" value="AMX22278.1"/>
    <property type="molecule type" value="Genomic_DNA"/>
</dbReference>
<dbReference type="SUPFAM" id="SSF82771">
    <property type="entry name" value="GIY-YIG endonuclease"/>
    <property type="match status" value="1"/>
</dbReference>
<dbReference type="Pfam" id="PF01541">
    <property type="entry name" value="GIY-YIG"/>
    <property type="match status" value="1"/>
</dbReference>
<evidence type="ECO:0000259" key="1">
    <source>
        <dbReference type="Pfam" id="PF01541"/>
    </source>
</evidence>
<dbReference type="SMART" id="SM00497">
    <property type="entry name" value="IENR1"/>
    <property type="match status" value="3"/>
</dbReference>
<dbReference type="GO" id="GO:0004519">
    <property type="term" value="F:endonuclease activity"/>
    <property type="evidence" value="ECO:0007669"/>
    <property type="project" value="UniProtKB-KW"/>
</dbReference>
<dbReference type="InterPro" id="IPR003647">
    <property type="entry name" value="Intron_nuc_1_rpt"/>
</dbReference>
<gene>
    <name evidence="2" type="primary">orf332</name>
</gene>
<reference evidence="2" key="1">
    <citation type="journal article" date="2016" name="PLoS ONE">
        <title>Intron Derived Size Polymorphism in the Mitochondrial Genomes of Closely Related Chrysoporthe Species.</title>
        <authorList>
            <person name="Kanzi A.M."/>
            <person name="Wingfield B.D."/>
            <person name="Steenkamp E.T."/>
            <person name="Naidoo S."/>
            <person name="van der Merwe N.A."/>
        </authorList>
    </citation>
    <scope>NUCLEOTIDE SEQUENCE</scope>
</reference>
<dbReference type="InterPro" id="IPR000305">
    <property type="entry name" value="GIY-YIG_endonuc"/>
</dbReference>
<dbReference type="AlphaFoldDB" id="A0A191MXI7"/>
<geneLocation type="mitochondrion" evidence="2"/>
<keyword evidence="2" id="KW-0540">Nuclease</keyword>
<organism evidence="2">
    <name type="scientific">Cryphonectria parasitica</name>
    <name type="common">Chestnut blight fungus</name>
    <name type="synonym">Endothia parasitica</name>
    <dbReference type="NCBI Taxonomy" id="5116"/>
    <lineage>
        <taxon>Eukaryota</taxon>
        <taxon>Fungi</taxon>
        <taxon>Dikarya</taxon>
        <taxon>Ascomycota</taxon>
        <taxon>Pezizomycotina</taxon>
        <taxon>Sordariomycetes</taxon>
        <taxon>Sordariomycetidae</taxon>
        <taxon>Diaporthales</taxon>
        <taxon>Cryphonectriaceae</taxon>
        <taxon>Cryphonectria-Endothia species complex</taxon>
        <taxon>Cryphonectria</taxon>
    </lineage>
</organism>
<feature type="domain" description="GIY-YIG" evidence="1">
    <location>
        <begin position="1"/>
        <end position="61"/>
    </location>
</feature>
<dbReference type="InterPro" id="IPR035901">
    <property type="entry name" value="GIY-YIG_endonuc_sf"/>
</dbReference>
<keyword evidence="2" id="KW-0378">Hydrolase</keyword>
<proteinExistence type="predicted"/>
<protein>
    <submittedName>
        <fullName evidence="2">GIY-YIG endonuclease</fullName>
    </submittedName>
</protein>
<keyword evidence="2" id="KW-0255">Endonuclease</keyword>
<accession>A0A191MXI7</accession>
<name>A0A191MXI7_CRYPA</name>